<dbReference type="AlphaFoldDB" id="A0AA89BJK1"/>
<reference evidence="12" key="1">
    <citation type="submission" date="2022-12" db="EMBL/GenBank/DDBJ databases">
        <title>Draft genome assemblies for two species of Escallonia (Escalloniales).</title>
        <authorList>
            <person name="Chanderbali A."/>
            <person name="Dervinis C."/>
            <person name="Anghel I."/>
            <person name="Soltis D."/>
            <person name="Soltis P."/>
            <person name="Zapata F."/>
        </authorList>
    </citation>
    <scope>NUCLEOTIDE SEQUENCE</scope>
    <source>
        <strain evidence="12">UCBG64.0493</strain>
        <tissue evidence="12">Leaf</tissue>
    </source>
</reference>
<dbReference type="GO" id="GO:0005524">
    <property type="term" value="F:ATP binding"/>
    <property type="evidence" value="ECO:0007669"/>
    <property type="project" value="UniProtKB-KW"/>
</dbReference>
<evidence type="ECO:0000256" key="7">
    <source>
        <dbReference type="ARBA" id="ARBA00022840"/>
    </source>
</evidence>
<evidence type="ECO:0000256" key="11">
    <source>
        <dbReference type="SAM" id="MobiDB-lite"/>
    </source>
</evidence>
<gene>
    <name evidence="12" type="ORF">RJ639_002122</name>
</gene>
<keyword evidence="3" id="KW-0597">Phosphoprotein</keyword>
<evidence type="ECO:0000313" key="12">
    <source>
        <dbReference type="EMBL" id="KAK3043543.1"/>
    </source>
</evidence>
<sequence length="323" mass="35271">MSKEKLNVLRVAREEENPHELPFEIEARAGITAVYILPFNPMEKRTAITYIDSNGNWHTSSCKVYLIIDLCKLKWDTRKRAHEIINNFANRGLRSLTVPEKTKKSAGSPWEFVSLLPLFDPPRHDSAETICKAHDLGVNGKMITGDQLAIGKETGRRLGMGTNMYPFSFLLGQSKEESIASTLVDELIKKAEGFAGIFPGDGGVRMPRALKEGQLRRGDQVAEADKGRKAPWLRPRLHGMVGQVTGEEEMGRGKGRGKGREGGEGGSGLRPRGMKGAEAEKGRGKGKEEKKIRKKRGGATHAGAAEEDGRSGGGKEGISGWGQ</sequence>
<dbReference type="FunFam" id="3.40.50.1000:FF:000211">
    <property type="entry name" value="Plasma membrane ATPase"/>
    <property type="match status" value="1"/>
</dbReference>
<dbReference type="SUPFAM" id="SSF56784">
    <property type="entry name" value="HAD-like"/>
    <property type="match status" value="1"/>
</dbReference>
<evidence type="ECO:0000256" key="3">
    <source>
        <dbReference type="ARBA" id="ARBA00022553"/>
    </source>
</evidence>
<organism evidence="12 13">
    <name type="scientific">Escallonia herrerae</name>
    <dbReference type="NCBI Taxonomy" id="1293975"/>
    <lineage>
        <taxon>Eukaryota</taxon>
        <taxon>Viridiplantae</taxon>
        <taxon>Streptophyta</taxon>
        <taxon>Embryophyta</taxon>
        <taxon>Tracheophyta</taxon>
        <taxon>Spermatophyta</taxon>
        <taxon>Magnoliopsida</taxon>
        <taxon>eudicotyledons</taxon>
        <taxon>Gunneridae</taxon>
        <taxon>Pentapetalae</taxon>
        <taxon>asterids</taxon>
        <taxon>campanulids</taxon>
        <taxon>Escalloniales</taxon>
        <taxon>Escalloniaceae</taxon>
        <taxon>Escallonia</taxon>
    </lineage>
</organism>
<dbReference type="SUPFAM" id="SSF81660">
    <property type="entry name" value="Metal cation-transporting ATPase, ATP-binding domain N"/>
    <property type="match status" value="1"/>
</dbReference>
<dbReference type="InterPro" id="IPR036412">
    <property type="entry name" value="HAD-like_sf"/>
</dbReference>
<evidence type="ECO:0000256" key="9">
    <source>
        <dbReference type="ARBA" id="ARBA00022989"/>
    </source>
</evidence>
<dbReference type="InterPro" id="IPR023214">
    <property type="entry name" value="HAD_sf"/>
</dbReference>
<dbReference type="InterPro" id="IPR001757">
    <property type="entry name" value="P_typ_ATPase"/>
</dbReference>
<dbReference type="Proteomes" id="UP001188597">
    <property type="component" value="Unassembled WGS sequence"/>
</dbReference>
<feature type="compositionally biased region" description="Gly residues" evidence="11">
    <location>
        <begin position="311"/>
        <end position="323"/>
    </location>
</feature>
<dbReference type="PRINTS" id="PR00120">
    <property type="entry name" value="HATPASE"/>
</dbReference>
<feature type="region of interest" description="Disordered" evidence="11">
    <location>
        <begin position="243"/>
        <end position="323"/>
    </location>
</feature>
<keyword evidence="13" id="KW-1185">Reference proteome</keyword>
<keyword evidence="9" id="KW-1133">Transmembrane helix</keyword>
<keyword evidence="4" id="KW-0812">Transmembrane</keyword>
<evidence type="ECO:0000256" key="2">
    <source>
        <dbReference type="ARBA" id="ARBA00008804"/>
    </source>
</evidence>
<keyword evidence="10" id="KW-0472">Membrane</keyword>
<dbReference type="GO" id="GO:0046872">
    <property type="term" value="F:metal ion binding"/>
    <property type="evidence" value="ECO:0007669"/>
    <property type="project" value="UniProtKB-KW"/>
</dbReference>
<evidence type="ECO:0000256" key="8">
    <source>
        <dbReference type="ARBA" id="ARBA00022842"/>
    </source>
</evidence>
<protein>
    <submittedName>
        <fullName evidence="12">Uncharacterized protein</fullName>
    </submittedName>
</protein>
<dbReference type="GO" id="GO:0016020">
    <property type="term" value="C:membrane"/>
    <property type="evidence" value="ECO:0007669"/>
    <property type="project" value="UniProtKB-SubCell"/>
</dbReference>
<evidence type="ECO:0000313" key="13">
    <source>
        <dbReference type="Proteomes" id="UP001188597"/>
    </source>
</evidence>
<proteinExistence type="inferred from homology"/>
<comment type="caution">
    <text evidence="12">The sequence shown here is derived from an EMBL/GenBank/DDBJ whole genome shotgun (WGS) entry which is preliminary data.</text>
</comment>
<keyword evidence="7" id="KW-0067">ATP-binding</keyword>
<evidence type="ECO:0000256" key="1">
    <source>
        <dbReference type="ARBA" id="ARBA00004141"/>
    </source>
</evidence>
<dbReference type="EMBL" id="JAVXUP010000005">
    <property type="protein sequence ID" value="KAK3043543.1"/>
    <property type="molecule type" value="Genomic_DNA"/>
</dbReference>
<evidence type="ECO:0000256" key="4">
    <source>
        <dbReference type="ARBA" id="ARBA00022692"/>
    </source>
</evidence>
<keyword evidence="6" id="KW-0547">Nucleotide-binding</keyword>
<evidence type="ECO:0000256" key="6">
    <source>
        <dbReference type="ARBA" id="ARBA00022741"/>
    </source>
</evidence>
<accession>A0AA89BJK1</accession>
<dbReference type="PANTHER" id="PTHR42861">
    <property type="entry name" value="CALCIUM-TRANSPORTING ATPASE"/>
    <property type="match status" value="1"/>
</dbReference>
<evidence type="ECO:0000256" key="10">
    <source>
        <dbReference type="ARBA" id="ARBA00023136"/>
    </source>
</evidence>
<dbReference type="Gene3D" id="3.40.1110.10">
    <property type="entry name" value="Calcium-transporting ATPase, cytoplasmic domain N"/>
    <property type="match status" value="1"/>
</dbReference>
<feature type="compositionally biased region" description="Basic and acidic residues" evidence="11">
    <location>
        <begin position="275"/>
        <end position="291"/>
    </location>
</feature>
<evidence type="ECO:0000256" key="5">
    <source>
        <dbReference type="ARBA" id="ARBA00022723"/>
    </source>
</evidence>
<keyword evidence="5" id="KW-0479">Metal-binding</keyword>
<name>A0AA89BJK1_9ASTE</name>
<dbReference type="Gene3D" id="3.40.50.1000">
    <property type="entry name" value="HAD superfamily/HAD-like"/>
    <property type="match status" value="1"/>
</dbReference>
<dbReference type="InterPro" id="IPR023299">
    <property type="entry name" value="ATPase_P-typ_cyto_dom_N"/>
</dbReference>
<keyword evidence="8" id="KW-0460">Magnesium</keyword>
<comment type="similarity">
    <text evidence="2">Belongs to the cation transport ATPase (P-type) (TC 3.A.3) family. Type IIIA subfamily.</text>
</comment>
<dbReference type="GO" id="GO:0016887">
    <property type="term" value="F:ATP hydrolysis activity"/>
    <property type="evidence" value="ECO:0007669"/>
    <property type="project" value="InterPro"/>
</dbReference>
<comment type="subcellular location">
    <subcellularLocation>
        <location evidence="1">Membrane</location>
        <topology evidence="1">Multi-pass membrane protein</topology>
    </subcellularLocation>
</comment>